<evidence type="ECO:0000313" key="8">
    <source>
        <dbReference type="EMBL" id="SCY84834.1"/>
    </source>
</evidence>
<proteinExistence type="predicted"/>
<comment type="cofactor">
    <cofactor evidence="1">
        <name>[4Fe-4S] cluster</name>
        <dbReference type="ChEBI" id="CHEBI:49883"/>
    </cofactor>
</comment>
<dbReference type="InterPro" id="IPR023404">
    <property type="entry name" value="rSAM_horseshoe"/>
</dbReference>
<dbReference type="CDD" id="cd01335">
    <property type="entry name" value="Radical_SAM"/>
    <property type="match status" value="1"/>
</dbReference>
<keyword evidence="9" id="KW-1185">Reference proteome</keyword>
<sequence>MSKKKYIIPIFIPHRGCPHDCSFCNQKRIAGDITEITGVDVGALIEKYLEIYPEDMDKEVAFYGGSFTGIPLDKQTELLEPAWQAKKKGYIKDIRLSTRPDYINKSILQQLGAYGVSIIELGVQSTNDHVLMLNQRGHTKDDVDKAVLDIKAAGYQLGLQMMLGLAGDTHESINRTVEDFIQWKPDFVRVYPTIVIKDTLLEELYKSGDYIPFSLVECVAIAKEVLKKFQNAEIPVIRMGLQSTEEITYGKSVVAGPYHPAFREMVETEIYRDKIQAIIESKGQTDFQNLIIYCNQKDSSKVAGYKQSNKSYFIEKYHLKCFKVKSSTEGKKGHLVVEVF</sequence>
<dbReference type="STRING" id="1120976.SAMN03080606_02723"/>
<dbReference type="GO" id="GO:0003824">
    <property type="term" value="F:catalytic activity"/>
    <property type="evidence" value="ECO:0007669"/>
    <property type="project" value="InterPro"/>
</dbReference>
<keyword evidence="6" id="KW-0411">Iron-sulfur</keyword>
<dbReference type="Pfam" id="PF16199">
    <property type="entry name" value="Radical_SAM_C"/>
    <property type="match status" value="1"/>
</dbReference>
<organism evidence="8 9">
    <name type="scientific">Alkaliphilus peptidifermentans DSM 18978</name>
    <dbReference type="NCBI Taxonomy" id="1120976"/>
    <lineage>
        <taxon>Bacteria</taxon>
        <taxon>Bacillati</taxon>
        <taxon>Bacillota</taxon>
        <taxon>Clostridia</taxon>
        <taxon>Peptostreptococcales</taxon>
        <taxon>Natronincolaceae</taxon>
        <taxon>Alkaliphilus</taxon>
    </lineage>
</organism>
<accession>A0A1G5J9G7</accession>
<keyword evidence="5" id="KW-0408">Iron</keyword>
<dbReference type="SUPFAM" id="SSF102114">
    <property type="entry name" value="Radical SAM enzymes"/>
    <property type="match status" value="1"/>
</dbReference>
<evidence type="ECO:0000313" key="9">
    <source>
        <dbReference type="Proteomes" id="UP000198636"/>
    </source>
</evidence>
<dbReference type="InterPro" id="IPR007197">
    <property type="entry name" value="rSAM"/>
</dbReference>
<evidence type="ECO:0000256" key="1">
    <source>
        <dbReference type="ARBA" id="ARBA00001966"/>
    </source>
</evidence>
<gene>
    <name evidence="8" type="ORF">SAMN03080606_02723</name>
</gene>
<dbReference type="PANTHER" id="PTHR11135">
    <property type="entry name" value="HISTONE ACETYLTRANSFERASE-RELATED"/>
    <property type="match status" value="1"/>
</dbReference>
<dbReference type="InterPro" id="IPR006638">
    <property type="entry name" value="Elp3/MiaA/NifB-like_rSAM"/>
</dbReference>
<dbReference type="GO" id="GO:0002926">
    <property type="term" value="P:tRNA wobble base 5-methoxycarbonylmethyl-2-thiouridinylation"/>
    <property type="evidence" value="ECO:0007669"/>
    <property type="project" value="TreeGrafter"/>
</dbReference>
<dbReference type="AlphaFoldDB" id="A0A1G5J9G7"/>
<evidence type="ECO:0000256" key="6">
    <source>
        <dbReference type="ARBA" id="ARBA00023014"/>
    </source>
</evidence>
<dbReference type="InterPro" id="IPR032432">
    <property type="entry name" value="Radical_SAM_C"/>
</dbReference>
<name>A0A1G5J9G7_9FIRM</name>
<evidence type="ECO:0000256" key="2">
    <source>
        <dbReference type="ARBA" id="ARBA00022485"/>
    </source>
</evidence>
<protein>
    <submittedName>
        <fullName evidence="8">Radical SAM superfamily protein</fullName>
    </submittedName>
</protein>
<dbReference type="InterPro" id="IPR039661">
    <property type="entry name" value="ELP3"/>
</dbReference>
<evidence type="ECO:0000256" key="5">
    <source>
        <dbReference type="ARBA" id="ARBA00023004"/>
    </source>
</evidence>
<dbReference type="PROSITE" id="PS51918">
    <property type="entry name" value="RADICAL_SAM"/>
    <property type="match status" value="1"/>
</dbReference>
<dbReference type="OrthoDB" id="9815044at2"/>
<dbReference type="SFLD" id="SFLDG01082">
    <property type="entry name" value="B12-binding_domain_containing"/>
    <property type="match status" value="1"/>
</dbReference>
<dbReference type="Proteomes" id="UP000198636">
    <property type="component" value="Unassembled WGS sequence"/>
</dbReference>
<dbReference type="RefSeq" id="WP_091544421.1">
    <property type="nucleotide sequence ID" value="NZ_FMUS01000018.1"/>
</dbReference>
<evidence type="ECO:0000256" key="3">
    <source>
        <dbReference type="ARBA" id="ARBA00022691"/>
    </source>
</evidence>
<keyword evidence="4" id="KW-0479">Metal-binding</keyword>
<dbReference type="SFLD" id="SFLDG01086">
    <property type="entry name" value="elongater_protein-like"/>
    <property type="match status" value="1"/>
</dbReference>
<dbReference type="EMBL" id="FMUS01000018">
    <property type="protein sequence ID" value="SCY84834.1"/>
    <property type="molecule type" value="Genomic_DNA"/>
</dbReference>
<dbReference type="GO" id="GO:0051539">
    <property type="term" value="F:4 iron, 4 sulfur cluster binding"/>
    <property type="evidence" value="ECO:0007669"/>
    <property type="project" value="UniProtKB-KW"/>
</dbReference>
<dbReference type="GO" id="GO:0046872">
    <property type="term" value="F:metal ion binding"/>
    <property type="evidence" value="ECO:0007669"/>
    <property type="project" value="UniProtKB-KW"/>
</dbReference>
<dbReference type="Pfam" id="PF04055">
    <property type="entry name" value="Radical_SAM"/>
    <property type="match status" value="1"/>
</dbReference>
<dbReference type="SFLD" id="SFLDS00029">
    <property type="entry name" value="Radical_SAM"/>
    <property type="match status" value="1"/>
</dbReference>
<keyword evidence="3" id="KW-0949">S-adenosyl-L-methionine</keyword>
<evidence type="ECO:0000256" key="4">
    <source>
        <dbReference type="ARBA" id="ARBA00022723"/>
    </source>
</evidence>
<evidence type="ECO:0000259" key="7">
    <source>
        <dbReference type="PROSITE" id="PS51918"/>
    </source>
</evidence>
<dbReference type="PANTHER" id="PTHR11135:SF0">
    <property type="entry name" value="ELONGATOR COMPLEX PROTEIN 3"/>
    <property type="match status" value="1"/>
</dbReference>
<dbReference type="InterPro" id="IPR058240">
    <property type="entry name" value="rSAM_sf"/>
</dbReference>
<reference evidence="8 9" key="1">
    <citation type="submission" date="2016-10" db="EMBL/GenBank/DDBJ databases">
        <authorList>
            <person name="de Groot N.N."/>
        </authorList>
    </citation>
    <scope>NUCLEOTIDE SEQUENCE [LARGE SCALE GENOMIC DNA]</scope>
    <source>
        <strain evidence="8 9">DSM 18978</strain>
    </source>
</reference>
<feature type="domain" description="Radical SAM core" evidence="7">
    <location>
        <begin position="1"/>
        <end position="228"/>
    </location>
</feature>
<dbReference type="Gene3D" id="3.80.30.20">
    <property type="entry name" value="tm_1862 like domain"/>
    <property type="match status" value="1"/>
</dbReference>
<dbReference type="GO" id="GO:0005737">
    <property type="term" value="C:cytoplasm"/>
    <property type="evidence" value="ECO:0007669"/>
    <property type="project" value="TreeGrafter"/>
</dbReference>
<keyword evidence="2" id="KW-0004">4Fe-4S</keyword>
<dbReference type="SMART" id="SM00729">
    <property type="entry name" value="Elp3"/>
    <property type="match status" value="1"/>
</dbReference>